<gene>
    <name evidence="1" type="ORF">OKIOD_LOCUS15667</name>
</gene>
<sequence length="89" mass="10457">MKTAHIYGRDQPLNGHSRSDPLIHFCSVLVKDNMFIIGGHLIREIRSGEQEMRRHSIRDVAPHLRRHSCSPVANDFIIDRVEIIFCWYF</sequence>
<protein>
    <submittedName>
        <fullName evidence="1">Oidioi.mRNA.OKI2018_I69.chr2.g6902.t1.cds</fullName>
    </submittedName>
</protein>
<evidence type="ECO:0000313" key="2">
    <source>
        <dbReference type="Proteomes" id="UP001158576"/>
    </source>
</evidence>
<dbReference type="EMBL" id="OU015567">
    <property type="protein sequence ID" value="CAG5112721.1"/>
    <property type="molecule type" value="Genomic_DNA"/>
</dbReference>
<name>A0ABN7TDP5_OIKDI</name>
<accession>A0ABN7TDP5</accession>
<reference evidence="1 2" key="1">
    <citation type="submission" date="2021-04" db="EMBL/GenBank/DDBJ databases">
        <authorList>
            <person name="Bliznina A."/>
        </authorList>
    </citation>
    <scope>NUCLEOTIDE SEQUENCE [LARGE SCALE GENOMIC DNA]</scope>
</reference>
<evidence type="ECO:0000313" key="1">
    <source>
        <dbReference type="EMBL" id="CAG5112721.1"/>
    </source>
</evidence>
<dbReference type="Proteomes" id="UP001158576">
    <property type="component" value="Chromosome 2"/>
</dbReference>
<keyword evidence="2" id="KW-1185">Reference proteome</keyword>
<organism evidence="1 2">
    <name type="scientific">Oikopleura dioica</name>
    <name type="common">Tunicate</name>
    <dbReference type="NCBI Taxonomy" id="34765"/>
    <lineage>
        <taxon>Eukaryota</taxon>
        <taxon>Metazoa</taxon>
        <taxon>Chordata</taxon>
        <taxon>Tunicata</taxon>
        <taxon>Appendicularia</taxon>
        <taxon>Copelata</taxon>
        <taxon>Oikopleuridae</taxon>
        <taxon>Oikopleura</taxon>
    </lineage>
</organism>
<proteinExistence type="predicted"/>